<evidence type="ECO:0000313" key="4">
    <source>
        <dbReference type="Proteomes" id="UP000011841"/>
    </source>
</evidence>
<proteinExistence type="predicted"/>
<dbReference type="eggNOG" id="ENOG5031434">
    <property type="taxonomic scope" value="Bacteria"/>
</dbReference>
<evidence type="ECO:0000313" key="3">
    <source>
        <dbReference type="EMBL" id="BAM87589.1"/>
    </source>
</evidence>
<dbReference type="AlphaFoldDB" id="M4Z3H5"/>
<gene>
    <name evidence="3" type="ORF">S58_15810</name>
</gene>
<dbReference type="HOGENOM" id="CLU_193551_0_0_5"/>
<reference evidence="3 4" key="1">
    <citation type="journal article" date="2013" name="Appl. Environ. Microbiol.">
        <title>Genome analysis suggests that the soil oligotrophic bacterium Agromonas oligotrophica (Bradyrhizobium oligotrophicum) is a nitrogen-fixing symbiont of Aeschynomene indica.</title>
        <authorList>
            <person name="Okubo T."/>
            <person name="Fukushima S."/>
            <person name="Itakura M."/>
            <person name="Oshima K."/>
            <person name="Longtonglang A."/>
            <person name="Teaumroong N."/>
            <person name="Mitsui H."/>
            <person name="Hattori M."/>
            <person name="Hattori R."/>
            <person name="Hattori T."/>
            <person name="Minamisawa K."/>
        </authorList>
    </citation>
    <scope>NUCLEOTIDE SEQUENCE [LARGE SCALE GENOMIC DNA]</scope>
    <source>
        <strain evidence="3 4">S58</strain>
    </source>
</reference>
<dbReference type="Proteomes" id="UP000011841">
    <property type="component" value="Chromosome"/>
</dbReference>
<organism evidence="3 4">
    <name type="scientific">Bradyrhizobium oligotrophicum S58</name>
    <dbReference type="NCBI Taxonomy" id="1245469"/>
    <lineage>
        <taxon>Bacteria</taxon>
        <taxon>Pseudomonadati</taxon>
        <taxon>Pseudomonadota</taxon>
        <taxon>Alphaproteobacteria</taxon>
        <taxon>Hyphomicrobiales</taxon>
        <taxon>Nitrobacteraceae</taxon>
        <taxon>Bradyrhizobium</taxon>
    </lineage>
</organism>
<name>M4Z3H5_9BRAD</name>
<feature type="compositionally biased region" description="Polar residues" evidence="1">
    <location>
        <begin position="38"/>
        <end position="49"/>
    </location>
</feature>
<evidence type="ECO:0000256" key="2">
    <source>
        <dbReference type="SAM" id="SignalP"/>
    </source>
</evidence>
<accession>M4Z3H5</accession>
<dbReference type="PATRIC" id="fig|1245469.3.peg.1622"/>
<evidence type="ECO:0000256" key="1">
    <source>
        <dbReference type="SAM" id="MobiDB-lite"/>
    </source>
</evidence>
<keyword evidence="4" id="KW-1185">Reference proteome</keyword>
<dbReference type="KEGG" id="aol:S58_15810"/>
<sequence length="83" mass="8708">MELAYGPARFQPSEVFRMRKLIIATAALAFVSSAALAQSTEKPMTTTGQSAKSGDAMGGGDDMKMSKTKKKSAKKTSGDGMSK</sequence>
<feature type="signal peptide" evidence="2">
    <location>
        <begin position="1"/>
        <end position="37"/>
    </location>
</feature>
<keyword evidence="2" id="KW-0732">Signal</keyword>
<feature type="region of interest" description="Disordered" evidence="1">
    <location>
        <begin position="38"/>
        <end position="83"/>
    </location>
</feature>
<evidence type="ECO:0008006" key="5">
    <source>
        <dbReference type="Google" id="ProtNLM"/>
    </source>
</evidence>
<protein>
    <recommendedName>
        <fullName evidence="5">Pentapeptide MXKDX repeat protein</fullName>
    </recommendedName>
</protein>
<feature type="chain" id="PRO_5004061529" description="Pentapeptide MXKDX repeat protein" evidence="2">
    <location>
        <begin position="38"/>
        <end position="83"/>
    </location>
</feature>
<dbReference type="EMBL" id="AP012603">
    <property type="protein sequence ID" value="BAM87589.1"/>
    <property type="molecule type" value="Genomic_DNA"/>
</dbReference>